<keyword evidence="10" id="KW-1185">Reference proteome</keyword>
<dbReference type="Proteomes" id="UP000286268">
    <property type="component" value="Chromosome"/>
</dbReference>
<dbReference type="Gene3D" id="3.10.20.80">
    <property type="entry name" value="Translation initiation factor 3 (IF-3), N-terminal domain"/>
    <property type="match status" value="1"/>
</dbReference>
<dbReference type="FunFam" id="3.30.110.10:FF:000001">
    <property type="entry name" value="Translation initiation factor IF-3"/>
    <property type="match status" value="1"/>
</dbReference>
<keyword evidence="3 4" id="KW-0648">Protein biosynthesis</keyword>
<dbReference type="Pfam" id="PF00707">
    <property type="entry name" value="IF3_C"/>
    <property type="match status" value="1"/>
</dbReference>
<proteinExistence type="inferred from homology"/>
<evidence type="ECO:0000256" key="1">
    <source>
        <dbReference type="ARBA" id="ARBA00005439"/>
    </source>
</evidence>
<evidence type="ECO:0000259" key="8">
    <source>
        <dbReference type="Pfam" id="PF05198"/>
    </source>
</evidence>
<feature type="domain" description="Translation initiation factor 3 N-terminal" evidence="8">
    <location>
        <begin position="19"/>
        <end position="85"/>
    </location>
</feature>
<dbReference type="NCBIfam" id="TIGR00168">
    <property type="entry name" value="infC"/>
    <property type="match status" value="1"/>
</dbReference>
<reference evidence="9 10" key="1">
    <citation type="submission" date="2018-01" db="EMBL/GenBank/DDBJ databases">
        <title>Genome Sequencing and Assembly of Anaerobacter polyendosporus strain CT4.</title>
        <authorList>
            <person name="Tachaapaikoon C."/>
            <person name="Sutheeworapong S."/>
            <person name="Jenjaroenpun P."/>
            <person name="Wongsurawat T."/>
            <person name="Nookeaw I."/>
            <person name="Cheawchanlertfa P."/>
            <person name="Kosugi A."/>
            <person name="Cheevadhanarak S."/>
            <person name="Ratanakhanokchai K."/>
        </authorList>
    </citation>
    <scope>NUCLEOTIDE SEQUENCE [LARGE SCALE GENOMIC DNA]</scope>
    <source>
        <strain evidence="9 10">CT4</strain>
    </source>
</reference>
<evidence type="ECO:0000313" key="9">
    <source>
        <dbReference type="EMBL" id="QAA31837.1"/>
    </source>
</evidence>
<comment type="similarity">
    <text evidence="1 4 6">Belongs to the IF-3 family.</text>
</comment>
<dbReference type="InterPro" id="IPR019814">
    <property type="entry name" value="Translation_initiation_fac_3_N"/>
</dbReference>
<name>A0A410DRZ6_9CLOT</name>
<dbReference type="PANTHER" id="PTHR10938:SF0">
    <property type="entry name" value="TRANSLATION INITIATION FACTOR IF-3, MITOCHONDRIAL"/>
    <property type="match status" value="1"/>
</dbReference>
<dbReference type="PROSITE" id="PS00938">
    <property type="entry name" value="IF3"/>
    <property type="match status" value="1"/>
</dbReference>
<dbReference type="Gene3D" id="3.30.110.10">
    <property type="entry name" value="Translation initiation factor 3 (IF-3), C-terminal domain"/>
    <property type="match status" value="1"/>
</dbReference>
<evidence type="ECO:0000313" key="10">
    <source>
        <dbReference type="Proteomes" id="UP000286268"/>
    </source>
</evidence>
<dbReference type="PANTHER" id="PTHR10938">
    <property type="entry name" value="TRANSLATION INITIATION FACTOR IF-3"/>
    <property type="match status" value="1"/>
</dbReference>
<dbReference type="RefSeq" id="WP_128212632.1">
    <property type="nucleotide sequence ID" value="NZ_CP025746.1"/>
</dbReference>
<dbReference type="InterPro" id="IPR036787">
    <property type="entry name" value="T_IF-3_N_sf"/>
</dbReference>
<organism evidence="9 10">
    <name type="scientific">Clostridium manihotivorum</name>
    <dbReference type="NCBI Taxonomy" id="2320868"/>
    <lineage>
        <taxon>Bacteria</taxon>
        <taxon>Bacillati</taxon>
        <taxon>Bacillota</taxon>
        <taxon>Clostridia</taxon>
        <taxon>Eubacteriales</taxon>
        <taxon>Clostridiaceae</taxon>
        <taxon>Clostridium</taxon>
    </lineage>
</organism>
<comment type="function">
    <text evidence="4 6">IF-3 binds to the 30S ribosomal subunit and shifts the equilibrium between 70S ribosomes and their 50S and 30S subunits in favor of the free subunits, thus enhancing the availability of 30S subunits on which protein synthesis initiation begins.</text>
</comment>
<keyword evidence="2 4" id="KW-0396">Initiation factor</keyword>
<dbReference type="InterPro" id="IPR036788">
    <property type="entry name" value="T_IF-3_C_sf"/>
</dbReference>
<sequence>MSHVLIILEVLYINKNLELNENIRSKEIRLTGEESKIMKTEDALRMAREQNLDLVMISPTAVPPVCRIMDYSKYLYEQSKKQKEAKKNQKVVELKEIRLSPTIEEHDIDIKCNNAKKFLSSGNKVKVSVRFRGRQNNAAAVGNKVLDVFIAKLGDAGVIEKSPQFEGRNMFLILSPKK</sequence>
<dbReference type="Pfam" id="PF05198">
    <property type="entry name" value="IF3_N"/>
    <property type="match status" value="1"/>
</dbReference>
<accession>A0A410DRZ6</accession>
<protein>
    <recommendedName>
        <fullName evidence="4 5">Translation initiation factor IF-3</fullName>
    </recommendedName>
</protein>
<feature type="domain" description="Translation initiation factor 3 C-terminal" evidence="7">
    <location>
        <begin position="92"/>
        <end position="177"/>
    </location>
</feature>
<comment type="subunit">
    <text evidence="4 6">Monomer.</text>
</comment>
<keyword evidence="4" id="KW-0963">Cytoplasm</keyword>
<dbReference type="GO" id="GO:0005829">
    <property type="term" value="C:cytosol"/>
    <property type="evidence" value="ECO:0007669"/>
    <property type="project" value="TreeGrafter"/>
</dbReference>
<dbReference type="HAMAP" id="MF_00080">
    <property type="entry name" value="IF_3"/>
    <property type="match status" value="1"/>
</dbReference>
<dbReference type="FunFam" id="3.10.20.80:FF:000001">
    <property type="entry name" value="Translation initiation factor IF-3"/>
    <property type="match status" value="1"/>
</dbReference>
<dbReference type="OrthoDB" id="9806014at2"/>
<evidence type="ECO:0000256" key="6">
    <source>
        <dbReference type="RuleBase" id="RU000646"/>
    </source>
</evidence>
<dbReference type="KEGG" id="cmah:C1I91_09360"/>
<dbReference type="GO" id="GO:0032790">
    <property type="term" value="P:ribosome disassembly"/>
    <property type="evidence" value="ECO:0007669"/>
    <property type="project" value="TreeGrafter"/>
</dbReference>
<evidence type="ECO:0000256" key="3">
    <source>
        <dbReference type="ARBA" id="ARBA00022917"/>
    </source>
</evidence>
<dbReference type="EMBL" id="CP025746">
    <property type="protein sequence ID" value="QAA31837.1"/>
    <property type="molecule type" value="Genomic_DNA"/>
</dbReference>
<dbReference type="GO" id="GO:0003743">
    <property type="term" value="F:translation initiation factor activity"/>
    <property type="evidence" value="ECO:0007669"/>
    <property type="project" value="UniProtKB-UniRule"/>
</dbReference>
<dbReference type="SUPFAM" id="SSF54364">
    <property type="entry name" value="Translation initiation factor IF3, N-terminal domain"/>
    <property type="match status" value="1"/>
</dbReference>
<dbReference type="SUPFAM" id="SSF55200">
    <property type="entry name" value="Translation initiation factor IF3, C-terminal domain"/>
    <property type="match status" value="1"/>
</dbReference>
<dbReference type="InterPro" id="IPR019815">
    <property type="entry name" value="Translation_initiation_fac_3_C"/>
</dbReference>
<dbReference type="GO" id="GO:0043022">
    <property type="term" value="F:ribosome binding"/>
    <property type="evidence" value="ECO:0007669"/>
    <property type="project" value="UniProtKB-ARBA"/>
</dbReference>
<dbReference type="GO" id="GO:0016020">
    <property type="term" value="C:membrane"/>
    <property type="evidence" value="ECO:0007669"/>
    <property type="project" value="TreeGrafter"/>
</dbReference>
<dbReference type="InterPro" id="IPR019813">
    <property type="entry name" value="Translation_initiation_fac3_CS"/>
</dbReference>
<dbReference type="AlphaFoldDB" id="A0A410DRZ6"/>
<comment type="subcellular location">
    <subcellularLocation>
        <location evidence="4 6">Cytoplasm</location>
    </subcellularLocation>
</comment>
<evidence type="ECO:0000256" key="2">
    <source>
        <dbReference type="ARBA" id="ARBA00022540"/>
    </source>
</evidence>
<dbReference type="InterPro" id="IPR001288">
    <property type="entry name" value="Translation_initiation_fac_3"/>
</dbReference>
<evidence type="ECO:0000259" key="7">
    <source>
        <dbReference type="Pfam" id="PF00707"/>
    </source>
</evidence>
<gene>
    <name evidence="4" type="primary">infC</name>
    <name evidence="9" type="ORF">C1I91_09360</name>
</gene>
<evidence type="ECO:0000256" key="4">
    <source>
        <dbReference type="HAMAP-Rule" id="MF_00080"/>
    </source>
</evidence>
<evidence type="ECO:0000256" key="5">
    <source>
        <dbReference type="NCBIfam" id="TIGR00168"/>
    </source>
</evidence>